<sequence length="71" mass="7803">MELLSSDVKKLDNVNEGITGTLFDNIIITDDPALAKTFCRRDLGPAQGVSSRDEGHQQWDAVSMTLSNHND</sequence>
<dbReference type="EMBL" id="RWGY01000013">
    <property type="protein sequence ID" value="TVU24349.1"/>
    <property type="molecule type" value="Genomic_DNA"/>
</dbReference>
<proteinExistence type="predicted"/>
<evidence type="ECO:0000313" key="2">
    <source>
        <dbReference type="Proteomes" id="UP000324897"/>
    </source>
</evidence>
<dbReference type="AlphaFoldDB" id="A0A5J9UKN9"/>
<dbReference type="Gramene" id="TVU24349">
    <property type="protein sequence ID" value="TVU24349"/>
    <property type="gene ID" value="EJB05_26781"/>
</dbReference>
<feature type="non-terminal residue" evidence="1">
    <location>
        <position position="1"/>
    </location>
</feature>
<name>A0A5J9UKN9_9POAL</name>
<reference evidence="1 2" key="1">
    <citation type="journal article" date="2019" name="Sci. Rep.">
        <title>A high-quality genome of Eragrostis curvula grass provides insights into Poaceae evolution and supports new strategies to enhance forage quality.</title>
        <authorList>
            <person name="Carballo J."/>
            <person name="Santos B.A.C.M."/>
            <person name="Zappacosta D."/>
            <person name="Garbus I."/>
            <person name="Selva J.P."/>
            <person name="Gallo C.A."/>
            <person name="Diaz A."/>
            <person name="Albertini E."/>
            <person name="Caccamo M."/>
            <person name="Echenique V."/>
        </authorList>
    </citation>
    <scope>NUCLEOTIDE SEQUENCE [LARGE SCALE GENOMIC DNA]</scope>
    <source>
        <strain evidence="2">cv. Victoria</strain>
        <tissue evidence="1">Leaf</tissue>
    </source>
</reference>
<dbReference type="Proteomes" id="UP000324897">
    <property type="component" value="Chromosome 2"/>
</dbReference>
<accession>A0A5J9UKN9</accession>
<gene>
    <name evidence="1" type="ORF">EJB05_26781</name>
</gene>
<protein>
    <submittedName>
        <fullName evidence="1">Uncharacterized protein</fullName>
    </submittedName>
</protein>
<evidence type="ECO:0000313" key="1">
    <source>
        <dbReference type="EMBL" id="TVU24349.1"/>
    </source>
</evidence>
<keyword evidence="2" id="KW-1185">Reference proteome</keyword>
<organism evidence="1 2">
    <name type="scientific">Eragrostis curvula</name>
    <name type="common">weeping love grass</name>
    <dbReference type="NCBI Taxonomy" id="38414"/>
    <lineage>
        <taxon>Eukaryota</taxon>
        <taxon>Viridiplantae</taxon>
        <taxon>Streptophyta</taxon>
        <taxon>Embryophyta</taxon>
        <taxon>Tracheophyta</taxon>
        <taxon>Spermatophyta</taxon>
        <taxon>Magnoliopsida</taxon>
        <taxon>Liliopsida</taxon>
        <taxon>Poales</taxon>
        <taxon>Poaceae</taxon>
        <taxon>PACMAD clade</taxon>
        <taxon>Chloridoideae</taxon>
        <taxon>Eragrostideae</taxon>
        <taxon>Eragrostidinae</taxon>
        <taxon>Eragrostis</taxon>
    </lineage>
</organism>
<comment type="caution">
    <text evidence="1">The sequence shown here is derived from an EMBL/GenBank/DDBJ whole genome shotgun (WGS) entry which is preliminary data.</text>
</comment>